<feature type="transmembrane region" description="Helical" evidence="1">
    <location>
        <begin position="6"/>
        <end position="27"/>
    </location>
</feature>
<name>A0A5B9DZB5_9GAMM</name>
<organism evidence="3 4">
    <name type="scientific">Rhodanobacter glycinis</name>
    <dbReference type="NCBI Taxonomy" id="582702"/>
    <lineage>
        <taxon>Bacteria</taxon>
        <taxon>Pseudomonadati</taxon>
        <taxon>Pseudomonadota</taxon>
        <taxon>Gammaproteobacteria</taxon>
        <taxon>Lysobacterales</taxon>
        <taxon>Rhodanobacteraceae</taxon>
        <taxon>Rhodanobacter</taxon>
    </lineage>
</organism>
<dbReference type="EMBL" id="CP042807">
    <property type="protein sequence ID" value="QEE24510.1"/>
    <property type="molecule type" value="Genomic_DNA"/>
</dbReference>
<sequence length="72" mass="8242">MSFGDWIAIAALVIPSAASLGALLKWFGNHSERLRTAEVQINHLKERQTDDIQWIRSAVIRIEDKIDRKADR</sequence>
<dbReference type="KEGG" id="rgl:CS053_08345"/>
<dbReference type="AlphaFoldDB" id="A0A5B9DZB5"/>
<proteinExistence type="predicted"/>
<dbReference type="EMBL" id="CP042807">
    <property type="protein sequence ID" value="QEE24574.1"/>
    <property type="molecule type" value="Genomic_DNA"/>
</dbReference>
<reference evidence="3 4" key="1">
    <citation type="submission" date="2019-08" db="EMBL/GenBank/DDBJ databases">
        <title>Complete genome sequence of Rhodanobacter glycinis strain T01E-68 isolated from tomato root.</title>
        <authorList>
            <person name="Weon H.-Y."/>
            <person name="Lee S.A."/>
        </authorList>
    </citation>
    <scope>NUCLEOTIDE SEQUENCE [LARGE SCALE GENOMIC DNA]</scope>
    <source>
        <strain evidence="3 4">T01E-68</strain>
    </source>
</reference>
<keyword evidence="1" id="KW-0812">Transmembrane</keyword>
<gene>
    <name evidence="2" type="ORF">CS053_08345</name>
    <name evidence="3" type="ORF">CS053_08700</name>
</gene>
<keyword evidence="1" id="KW-0472">Membrane</keyword>
<evidence type="ECO:0000256" key="1">
    <source>
        <dbReference type="SAM" id="Phobius"/>
    </source>
</evidence>
<dbReference type="Proteomes" id="UP000321807">
    <property type="component" value="Chromosome"/>
</dbReference>
<dbReference type="RefSeq" id="WP_147627103.1">
    <property type="nucleotide sequence ID" value="NZ_CP042807.1"/>
</dbReference>
<evidence type="ECO:0000313" key="3">
    <source>
        <dbReference type="EMBL" id="QEE24574.1"/>
    </source>
</evidence>
<evidence type="ECO:0000313" key="2">
    <source>
        <dbReference type="EMBL" id="QEE24510.1"/>
    </source>
</evidence>
<dbReference type="KEGG" id="rgl:CS053_08700"/>
<keyword evidence="1" id="KW-1133">Transmembrane helix</keyword>
<evidence type="ECO:0000313" key="4">
    <source>
        <dbReference type="Proteomes" id="UP000321807"/>
    </source>
</evidence>
<accession>A0A5B9DZB5</accession>
<protein>
    <submittedName>
        <fullName evidence="3">Uncharacterized protein</fullName>
    </submittedName>
</protein>